<accession>A0A2T4JF65</accession>
<sequence length="528" mass="59096">MKNKMKLLLASGLASLVLMTPALAEQMLRISYPEDPKTADVQKTSDAYMLPLNVFDRLIEAETTSPGQSALVPGLAEKWDVSADGLVYTFHLRQGVLFHDGAELTADDVVYTFDRMLNPATKALGTDILDFVAGAHERLDGTADSVAGLKALDKYTVQITLSQPYAAFLALMASPQASIFNRAFTEAAGDQFGLSPETTNGTGPFKLESYELNDSQRLVANESYFRGRPKLDSILVRVVSDSETLRLLFETDELDVFDLDYAVSQTPYFYGSDQWKDLIRTGPRVGMYYYHINQANKPFDDVRVRKAFQMAINRQEILDKNFYGKGVLENGVMPRGLTCYEPATPIEFNPAKAKELLAEAGYPDGVEIKLAQVSSWSSKWSDMNQIIQAQAAEAGFKVSIDTMDEAAYFDKRKAGVIDNYTQSWSADFNDPDNFFYTFFSKSGTAVRAFNNNDPVVFEALDKARGMSDAEARCALYREMGEKIVQEDAAWVPMFSLDHSYVVQPRVKNFVVPWNGWSDMNYYKMEIAE</sequence>
<feature type="chain" id="PRO_5015550780" evidence="3">
    <location>
        <begin position="25"/>
        <end position="528"/>
    </location>
</feature>
<reference evidence="5 6" key="1">
    <citation type="submission" date="2018-03" db="EMBL/GenBank/DDBJ databases">
        <title>Rhodobacter blasticus.</title>
        <authorList>
            <person name="Meyer T.E."/>
            <person name="Miller S."/>
            <person name="Lodha T."/>
            <person name="Gandham S."/>
            <person name="Chintalapati S."/>
            <person name="Chintalapati V.R."/>
        </authorList>
    </citation>
    <scope>NUCLEOTIDE SEQUENCE [LARGE SCALE GENOMIC DNA]</scope>
    <source>
        <strain evidence="5 6">DSM 2131</strain>
    </source>
</reference>
<evidence type="ECO:0000313" key="5">
    <source>
        <dbReference type="EMBL" id="PTE16437.1"/>
    </source>
</evidence>
<dbReference type="Gene3D" id="3.40.190.10">
    <property type="entry name" value="Periplasmic binding protein-like II"/>
    <property type="match status" value="1"/>
</dbReference>
<dbReference type="GO" id="GO:1904680">
    <property type="term" value="F:peptide transmembrane transporter activity"/>
    <property type="evidence" value="ECO:0007669"/>
    <property type="project" value="TreeGrafter"/>
</dbReference>
<dbReference type="InterPro" id="IPR030678">
    <property type="entry name" value="Peptide/Ni-bd"/>
</dbReference>
<evidence type="ECO:0000256" key="1">
    <source>
        <dbReference type="ARBA" id="ARBA00004418"/>
    </source>
</evidence>
<dbReference type="InterPro" id="IPR000914">
    <property type="entry name" value="SBP_5_dom"/>
</dbReference>
<dbReference type="EMBL" id="PZKE01000001">
    <property type="protein sequence ID" value="PTE16437.1"/>
    <property type="molecule type" value="Genomic_DNA"/>
</dbReference>
<feature type="signal peptide" evidence="3">
    <location>
        <begin position="1"/>
        <end position="24"/>
    </location>
</feature>
<keyword evidence="3" id="KW-0732">Signal</keyword>
<evidence type="ECO:0000256" key="2">
    <source>
        <dbReference type="ARBA" id="ARBA00005695"/>
    </source>
</evidence>
<dbReference type="InterPro" id="IPR039424">
    <property type="entry name" value="SBP_5"/>
</dbReference>
<gene>
    <name evidence="5" type="ORF">C5F44_00850</name>
</gene>
<dbReference type="GO" id="GO:0043190">
    <property type="term" value="C:ATP-binding cassette (ABC) transporter complex"/>
    <property type="evidence" value="ECO:0007669"/>
    <property type="project" value="InterPro"/>
</dbReference>
<dbReference type="Proteomes" id="UP000241362">
    <property type="component" value="Unassembled WGS sequence"/>
</dbReference>
<evidence type="ECO:0000256" key="3">
    <source>
        <dbReference type="SAM" id="SignalP"/>
    </source>
</evidence>
<dbReference type="GO" id="GO:0015833">
    <property type="term" value="P:peptide transport"/>
    <property type="evidence" value="ECO:0007669"/>
    <property type="project" value="TreeGrafter"/>
</dbReference>
<evidence type="ECO:0000313" key="6">
    <source>
        <dbReference type="Proteomes" id="UP000241362"/>
    </source>
</evidence>
<comment type="subcellular location">
    <subcellularLocation>
        <location evidence="1">Periplasm</location>
    </subcellularLocation>
</comment>
<comment type="caution">
    <text evidence="5">The sequence shown here is derived from an EMBL/GenBank/DDBJ whole genome shotgun (WGS) entry which is preliminary data.</text>
</comment>
<dbReference type="Gene3D" id="3.10.105.10">
    <property type="entry name" value="Dipeptide-binding Protein, Domain 3"/>
    <property type="match status" value="1"/>
</dbReference>
<comment type="similarity">
    <text evidence="2">Belongs to the bacterial solute-binding protein 5 family.</text>
</comment>
<feature type="domain" description="Solute-binding protein family 5" evidence="4">
    <location>
        <begin position="71"/>
        <end position="443"/>
    </location>
</feature>
<dbReference type="Gene3D" id="3.90.76.10">
    <property type="entry name" value="Dipeptide-binding Protein, Domain 1"/>
    <property type="match status" value="1"/>
</dbReference>
<organism evidence="5 6">
    <name type="scientific">Fuscovulum blasticum DSM 2131</name>
    <dbReference type="NCBI Taxonomy" id="1188250"/>
    <lineage>
        <taxon>Bacteria</taxon>
        <taxon>Pseudomonadati</taxon>
        <taxon>Pseudomonadota</taxon>
        <taxon>Alphaproteobacteria</taxon>
        <taxon>Rhodobacterales</taxon>
        <taxon>Paracoccaceae</taxon>
        <taxon>Pseudogemmobacter</taxon>
    </lineage>
</organism>
<dbReference type="Pfam" id="PF00496">
    <property type="entry name" value="SBP_bac_5"/>
    <property type="match status" value="1"/>
</dbReference>
<dbReference type="SUPFAM" id="SSF53850">
    <property type="entry name" value="Periplasmic binding protein-like II"/>
    <property type="match status" value="1"/>
</dbReference>
<dbReference type="PIRSF" id="PIRSF002741">
    <property type="entry name" value="MppA"/>
    <property type="match status" value="1"/>
</dbReference>
<name>A0A2T4JF65_FUSBL</name>
<dbReference type="AlphaFoldDB" id="A0A2T4JF65"/>
<proteinExistence type="inferred from homology"/>
<protein>
    <submittedName>
        <fullName evidence="5">ABC transporter substrate-binding protein</fullName>
    </submittedName>
</protein>
<dbReference type="CDD" id="cd00995">
    <property type="entry name" value="PBP2_NikA_DppA_OppA_like"/>
    <property type="match status" value="1"/>
</dbReference>
<evidence type="ECO:0000259" key="4">
    <source>
        <dbReference type="Pfam" id="PF00496"/>
    </source>
</evidence>
<keyword evidence="6" id="KW-1185">Reference proteome</keyword>
<dbReference type="GO" id="GO:0030288">
    <property type="term" value="C:outer membrane-bounded periplasmic space"/>
    <property type="evidence" value="ECO:0007669"/>
    <property type="project" value="UniProtKB-ARBA"/>
</dbReference>
<dbReference type="PANTHER" id="PTHR30290">
    <property type="entry name" value="PERIPLASMIC BINDING COMPONENT OF ABC TRANSPORTER"/>
    <property type="match status" value="1"/>
</dbReference>